<feature type="repeat" description="ANK" evidence="19">
    <location>
        <begin position="126"/>
        <end position="158"/>
    </location>
</feature>
<dbReference type="SUPFAM" id="SSF56204">
    <property type="entry name" value="Hect, E3 ligase catalytic domain"/>
    <property type="match status" value="1"/>
</dbReference>
<keyword evidence="11" id="KW-0333">Golgi apparatus</keyword>
<organism evidence="22 23">
    <name type="scientific">Patella caerulea</name>
    <name type="common">Rayed Mediterranean limpet</name>
    <dbReference type="NCBI Taxonomy" id="87958"/>
    <lineage>
        <taxon>Eukaryota</taxon>
        <taxon>Metazoa</taxon>
        <taxon>Spiralia</taxon>
        <taxon>Lophotrochozoa</taxon>
        <taxon>Mollusca</taxon>
        <taxon>Gastropoda</taxon>
        <taxon>Patellogastropoda</taxon>
        <taxon>Patelloidea</taxon>
        <taxon>Patellidae</taxon>
        <taxon>Patella</taxon>
    </lineage>
</organism>
<dbReference type="GO" id="GO:0007030">
    <property type="term" value="P:Golgi organization"/>
    <property type="evidence" value="ECO:0007669"/>
    <property type="project" value="TreeGrafter"/>
</dbReference>
<keyword evidence="12 19" id="KW-0040">ANK repeat</keyword>
<dbReference type="EC" id="2.3.2.26" evidence="5"/>
<evidence type="ECO:0000256" key="4">
    <source>
        <dbReference type="ARBA" id="ARBA00004906"/>
    </source>
</evidence>
<evidence type="ECO:0000256" key="15">
    <source>
        <dbReference type="ARBA" id="ARBA00037859"/>
    </source>
</evidence>
<evidence type="ECO:0000259" key="21">
    <source>
        <dbReference type="PROSITE" id="PS50237"/>
    </source>
</evidence>
<keyword evidence="13" id="KW-0472">Membrane</keyword>
<dbReference type="InterPro" id="IPR050409">
    <property type="entry name" value="E3_ubiq-protein_ligase"/>
</dbReference>
<dbReference type="PROSITE" id="PS50297">
    <property type="entry name" value="ANK_REP_REGION"/>
    <property type="match status" value="3"/>
</dbReference>
<dbReference type="InterPro" id="IPR036770">
    <property type="entry name" value="Ankyrin_rpt-contain_sf"/>
</dbReference>
<dbReference type="SUPFAM" id="SSF48403">
    <property type="entry name" value="Ankyrin repeat"/>
    <property type="match status" value="1"/>
</dbReference>
<dbReference type="GO" id="GO:0061025">
    <property type="term" value="P:membrane fusion"/>
    <property type="evidence" value="ECO:0007669"/>
    <property type="project" value="TreeGrafter"/>
</dbReference>
<evidence type="ECO:0000256" key="12">
    <source>
        <dbReference type="ARBA" id="ARBA00023043"/>
    </source>
</evidence>
<dbReference type="FunFam" id="3.30.2410.10:FF:000009">
    <property type="entry name" value="Probable E3 ubiquitin-protein ligase HECTD2"/>
    <property type="match status" value="1"/>
</dbReference>
<evidence type="ECO:0000256" key="18">
    <source>
        <dbReference type="ARBA" id="ARBA00042378"/>
    </source>
</evidence>
<evidence type="ECO:0000256" key="17">
    <source>
        <dbReference type="ARBA" id="ARBA00041409"/>
    </source>
</evidence>
<dbReference type="GO" id="GO:0000209">
    <property type="term" value="P:protein polyubiquitination"/>
    <property type="evidence" value="ECO:0007669"/>
    <property type="project" value="TreeGrafter"/>
</dbReference>
<keyword evidence="9 20" id="KW-0833">Ubl conjugation pathway</keyword>
<dbReference type="SMART" id="SM00119">
    <property type="entry name" value="HECTc"/>
    <property type="match status" value="1"/>
</dbReference>
<evidence type="ECO:0000256" key="20">
    <source>
        <dbReference type="PROSITE-ProRule" id="PRU00104"/>
    </source>
</evidence>
<protein>
    <recommendedName>
        <fullName evidence="16">E3 ubiquitin-protein ligase HACE1</fullName>
        <ecNumber evidence="5">2.3.2.26</ecNumber>
    </recommendedName>
    <alternativeName>
        <fullName evidence="18">HECT domain and ankyrin repeat-containing E3 ubiquitin-protein ligase 1</fullName>
    </alternativeName>
    <alternativeName>
        <fullName evidence="17">HECT-type E3 ubiquitin transferase HACE1</fullName>
    </alternativeName>
</protein>
<evidence type="ECO:0000256" key="2">
    <source>
        <dbReference type="ARBA" id="ARBA00004240"/>
    </source>
</evidence>
<dbReference type="Proteomes" id="UP001347796">
    <property type="component" value="Unassembled WGS sequence"/>
</dbReference>
<evidence type="ECO:0000256" key="13">
    <source>
        <dbReference type="ARBA" id="ARBA00023136"/>
    </source>
</evidence>
<feature type="repeat" description="ANK" evidence="19">
    <location>
        <begin position="159"/>
        <end position="191"/>
    </location>
</feature>
<evidence type="ECO:0000256" key="10">
    <source>
        <dbReference type="ARBA" id="ARBA00022824"/>
    </source>
</evidence>
<dbReference type="PANTHER" id="PTHR11254:SF363">
    <property type="entry name" value="E3 UBIQUITIN-PROTEIN LIGASE HACE1"/>
    <property type="match status" value="1"/>
</dbReference>
<dbReference type="EMBL" id="JAZGQO010000014">
    <property type="protein sequence ID" value="KAK6170136.1"/>
    <property type="molecule type" value="Genomic_DNA"/>
</dbReference>
<dbReference type="InterPro" id="IPR000569">
    <property type="entry name" value="HECT_dom"/>
</dbReference>
<dbReference type="GO" id="GO:0000139">
    <property type="term" value="C:Golgi membrane"/>
    <property type="evidence" value="ECO:0007669"/>
    <property type="project" value="TreeGrafter"/>
</dbReference>
<evidence type="ECO:0000256" key="5">
    <source>
        <dbReference type="ARBA" id="ARBA00012485"/>
    </source>
</evidence>
<dbReference type="Pfam" id="PF12796">
    <property type="entry name" value="Ank_2"/>
    <property type="match status" value="1"/>
</dbReference>
<dbReference type="GO" id="GO:0061630">
    <property type="term" value="F:ubiquitin protein ligase activity"/>
    <property type="evidence" value="ECO:0007669"/>
    <property type="project" value="UniProtKB-EC"/>
</dbReference>
<dbReference type="CDD" id="cd00078">
    <property type="entry name" value="HECTc"/>
    <property type="match status" value="1"/>
</dbReference>
<gene>
    <name evidence="22" type="ORF">SNE40_018604</name>
</gene>
<dbReference type="GO" id="GO:0005634">
    <property type="term" value="C:nucleus"/>
    <property type="evidence" value="ECO:0007669"/>
    <property type="project" value="TreeGrafter"/>
</dbReference>
<proteinExistence type="predicted"/>
<feature type="domain" description="HECT" evidence="21">
    <location>
        <begin position="561"/>
        <end position="896"/>
    </location>
</feature>
<feature type="repeat" description="ANK" evidence="19">
    <location>
        <begin position="93"/>
        <end position="125"/>
    </location>
</feature>
<evidence type="ECO:0000313" key="23">
    <source>
        <dbReference type="Proteomes" id="UP001347796"/>
    </source>
</evidence>
<feature type="repeat" description="ANK" evidence="19">
    <location>
        <begin position="60"/>
        <end position="92"/>
    </location>
</feature>
<evidence type="ECO:0000256" key="1">
    <source>
        <dbReference type="ARBA" id="ARBA00000885"/>
    </source>
</evidence>
<feature type="active site" description="Glycyl thioester intermediate" evidence="20">
    <location>
        <position position="863"/>
    </location>
</feature>
<evidence type="ECO:0000256" key="6">
    <source>
        <dbReference type="ARBA" id="ARBA00022490"/>
    </source>
</evidence>
<comment type="catalytic activity">
    <reaction evidence="1">
        <text>S-ubiquitinyl-[E2 ubiquitin-conjugating enzyme]-L-cysteine + [acceptor protein]-L-lysine = [E2 ubiquitin-conjugating enzyme]-L-cysteine + N(6)-ubiquitinyl-[acceptor protein]-L-lysine.</text>
        <dbReference type="EC" id="2.3.2.26"/>
    </reaction>
</comment>
<dbReference type="FunFam" id="3.30.2160.10:FF:000001">
    <property type="entry name" value="E3 ubiquitin-protein ligase NEDD4-like"/>
    <property type="match status" value="1"/>
</dbReference>
<keyword evidence="6" id="KW-0963">Cytoplasm</keyword>
<dbReference type="Gene3D" id="3.90.1750.10">
    <property type="entry name" value="Hect, E3 ligase catalytic domains"/>
    <property type="match status" value="1"/>
</dbReference>
<reference evidence="22 23" key="1">
    <citation type="submission" date="2024-01" db="EMBL/GenBank/DDBJ databases">
        <title>The genome of the rayed Mediterranean limpet Patella caerulea (Linnaeus, 1758).</title>
        <authorList>
            <person name="Anh-Thu Weber A."/>
            <person name="Halstead-Nussloch G."/>
        </authorList>
    </citation>
    <scope>NUCLEOTIDE SEQUENCE [LARGE SCALE GENOMIC DNA]</scope>
    <source>
        <strain evidence="22">AATW-2023a</strain>
        <tissue evidence="22">Whole specimen</tissue>
    </source>
</reference>
<dbReference type="SMART" id="SM00248">
    <property type="entry name" value="ANK"/>
    <property type="match status" value="6"/>
</dbReference>
<dbReference type="Pfam" id="PF00023">
    <property type="entry name" value="Ank"/>
    <property type="match status" value="1"/>
</dbReference>
<dbReference type="PANTHER" id="PTHR11254">
    <property type="entry name" value="HECT DOMAIN UBIQUITIN-PROTEIN LIGASE"/>
    <property type="match status" value="1"/>
</dbReference>
<dbReference type="PRINTS" id="PR01415">
    <property type="entry name" value="ANKYRIN"/>
</dbReference>
<evidence type="ECO:0000256" key="7">
    <source>
        <dbReference type="ARBA" id="ARBA00022679"/>
    </source>
</evidence>
<evidence type="ECO:0000256" key="3">
    <source>
        <dbReference type="ARBA" id="ARBA00004496"/>
    </source>
</evidence>
<keyword evidence="10" id="KW-0256">Endoplasmic reticulum</keyword>
<dbReference type="PROSITE" id="PS50088">
    <property type="entry name" value="ANK_REPEAT"/>
    <property type="match status" value="5"/>
</dbReference>
<accession>A0AAN8J6M3</accession>
<dbReference type="Pfam" id="PF13857">
    <property type="entry name" value="Ank_5"/>
    <property type="match status" value="1"/>
</dbReference>
<dbReference type="GO" id="GO:0006511">
    <property type="term" value="P:ubiquitin-dependent protein catabolic process"/>
    <property type="evidence" value="ECO:0007669"/>
    <property type="project" value="TreeGrafter"/>
</dbReference>
<evidence type="ECO:0000256" key="9">
    <source>
        <dbReference type="ARBA" id="ARBA00022786"/>
    </source>
</evidence>
<dbReference type="GO" id="GO:0005783">
    <property type="term" value="C:endoplasmic reticulum"/>
    <property type="evidence" value="ECO:0007669"/>
    <property type="project" value="UniProtKB-SubCell"/>
</dbReference>
<keyword evidence="14" id="KW-0131">Cell cycle</keyword>
<evidence type="ECO:0000256" key="16">
    <source>
        <dbReference type="ARBA" id="ARBA00040370"/>
    </source>
</evidence>
<feature type="repeat" description="ANK" evidence="19">
    <location>
        <begin position="192"/>
        <end position="224"/>
    </location>
</feature>
<name>A0AAN8J6M3_PATCE</name>
<evidence type="ECO:0000256" key="8">
    <source>
        <dbReference type="ARBA" id="ARBA00022737"/>
    </source>
</evidence>
<comment type="caution">
    <text evidence="22">The sequence shown here is derived from an EMBL/GenBank/DDBJ whole genome shotgun (WGS) entry which is preliminary data.</text>
</comment>
<evidence type="ECO:0000256" key="11">
    <source>
        <dbReference type="ARBA" id="ARBA00023034"/>
    </source>
</evidence>
<comment type="pathway">
    <text evidence="4">Protein modification; protein ubiquitination.</text>
</comment>
<dbReference type="Gene3D" id="3.30.2410.10">
    <property type="entry name" value="Hect, E3 ligase catalytic domain"/>
    <property type="match status" value="1"/>
</dbReference>
<keyword evidence="7" id="KW-0808">Transferase</keyword>
<dbReference type="AlphaFoldDB" id="A0AAN8J6M3"/>
<evidence type="ECO:0000256" key="19">
    <source>
        <dbReference type="PROSITE-ProRule" id="PRU00023"/>
    </source>
</evidence>
<sequence length="896" mass="101055">MEFLQRLAASMKRGRSVALPSDNREAFYFLMPMVISDSYRSVGDLLNGSSYDVNYTCGRAQRTLLHIAANCDSVNCLGLFLKKGATVNLQDISGCTPLHLAARNGQKRCLTKLVEHKSDINIKNKEGLTAIHWLAVNGRAELLQTLLLHIKDVDIEDAQGQTALHVSCRNGHIKTLQTLLEKGASINKTNQKGWTPLHFACSHGQHEIVDILLKRKALLTIEPNKTSPLKLCVKGGYGETCELLLHHDPRLLSHLLQTVQDQSINEDTILKVFNFLITQDSSVIYKLLNGLAEQASLIGHHLLSISTESETDSKNLLKCVRIYNKLLSSQVIGLDSSFLQTAKQQYDTLWQLLEDWLILIHTELNKDGESTGEDSSISQYCSSAKPQTVHSNHDTNTTNILAPTDSFTLSNNDVPWCSGIKENGEISADCEPSKIQDVIGSAFPKISAVIHAFYICCLNNSPSRFMEFCLKHLPILQILVNRNPQIIFQHFHFLLECPDLMCHFQSVIHSQPFQQRKDWFYENLKQDTDTTTNITEEDKNIVTVNREQIFNSSCDIMLLKKPEDLKHSIAVRFNGEEGMGHGVVREWFDVLSREILNPDYALFTQSADGCTFQPNSNSSINPDHLSYFRFAGQILGLALYHKMILNVYFTRSFYKHILGIRVNYTDVASIDPEYAKNLQWILDHNIDELGLDLSFSMETDVFGVMQEVELLSGGKDISVTELNKKQYVQLVTELRMTRAIKPQIDSFLSGFHDYIPYGLVQLFNEYELEILLSGSPEIDLDDWRKNTVYTGFTEDTPLIQWFWQILSDMTHEDRVLLLQFVTGSSRVPYGGFANLGSGDVTQSFTISYVAATTEILLPTASTCINLLKLPNYESKQVLKKNLMIALECGSQGYGLI</sequence>
<keyword evidence="23" id="KW-1185">Reference proteome</keyword>
<evidence type="ECO:0000256" key="14">
    <source>
        <dbReference type="ARBA" id="ARBA00023306"/>
    </source>
</evidence>
<dbReference type="GO" id="GO:0032580">
    <property type="term" value="C:Golgi cisterna membrane"/>
    <property type="evidence" value="ECO:0007669"/>
    <property type="project" value="UniProtKB-SubCell"/>
</dbReference>
<dbReference type="Gene3D" id="1.25.40.20">
    <property type="entry name" value="Ankyrin repeat-containing domain"/>
    <property type="match status" value="2"/>
</dbReference>
<dbReference type="InterPro" id="IPR035983">
    <property type="entry name" value="Hect_E3_ubiquitin_ligase"/>
</dbReference>
<comment type="subcellular location">
    <subcellularLocation>
        <location evidence="3">Cytoplasm</location>
    </subcellularLocation>
    <subcellularLocation>
        <location evidence="2">Endoplasmic reticulum</location>
    </subcellularLocation>
    <subcellularLocation>
        <location evidence="15">Golgi apparatus</location>
        <location evidence="15">Golgi stack membrane</location>
    </subcellularLocation>
</comment>
<dbReference type="FunFam" id="3.90.1750.10:FF:000079">
    <property type="entry name" value="E3 ubiquitin-protein ligase"/>
    <property type="match status" value="1"/>
</dbReference>
<dbReference type="PROSITE" id="PS50237">
    <property type="entry name" value="HECT"/>
    <property type="match status" value="1"/>
</dbReference>
<dbReference type="Gene3D" id="3.30.2160.10">
    <property type="entry name" value="Hect, E3 ligase catalytic domain"/>
    <property type="match status" value="1"/>
</dbReference>
<evidence type="ECO:0000313" key="22">
    <source>
        <dbReference type="EMBL" id="KAK6170136.1"/>
    </source>
</evidence>
<dbReference type="Pfam" id="PF00632">
    <property type="entry name" value="HECT"/>
    <property type="match status" value="1"/>
</dbReference>
<keyword evidence="8" id="KW-0677">Repeat</keyword>
<dbReference type="InterPro" id="IPR002110">
    <property type="entry name" value="Ankyrin_rpt"/>
</dbReference>